<organism evidence="2">
    <name type="scientific">Leptosphaeria maculans (strain JN3 / isolate v23.1.3 / race Av1-4-5-6-7-8)</name>
    <name type="common">Blackleg fungus</name>
    <name type="synonym">Phoma lingam</name>
    <dbReference type="NCBI Taxonomy" id="985895"/>
    <lineage>
        <taxon>Eukaryota</taxon>
        <taxon>Fungi</taxon>
        <taxon>Dikarya</taxon>
        <taxon>Ascomycota</taxon>
        <taxon>Pezizomycotina</taxon>
        <taxon>Dothideomycetes</taxon>
        <taxon>Pleosporomycetidae</taxon>
        <taxon>Pleosporales</taxon>
        <taxon>Pleosporineae</taxon>
        <taxon>Leptosphaeriaceae</taxon>
        <taxon>Plenodomus</taxon>
        <taxon>Plenodomus lingam/Leptosphaeria maculans species complex</taxon>
    </lineage>
</organism>
<gene>
    <name evidence="1" type="ORF">LEMA_uP105790.1</name>
</gene>
<keyword evidence="2" id="KW-1185">Reference proteome</keyword>
<evidence type="ECO:0000313" key="1">
    <source>
        <dbReference type="EMBL" id="CBX97448.1"/>
    </source>
</evidence>
<dbReference type="AlphaFoldDB" id="E5A1I4"/>
<dbReference type="InParanoid" id="E5A1I4"/>
<proteinExistence type="predicted"/>
<reference evidence="2" key="1">
    <citation type="journal article" date="2011" name="Nat. Commun.">
        <title>Effector diversification within compartments of the Leptosphaeria maculans genome affected by Repeat-Induced Point mutations.</title>
        <authorList>
            <person name="Rouxel T."/>
            <person name="Grandaubert J."/>
            <person name="Hane J.K."/>
            <person name="Hoede C."/>
            <person name="van de Wouw A.P."/>
            <person name="Couloux A."/>
            <person name="Dominguez V."/>
            <person name="Anthouard V."/>
            <person name="Bally P."/>
            <person name="Bourras S."/>
            <person name="Cozijnsen A.J."/>
            <person name="Ciuffetti L.M."/>
            <person name="Degrave A."/>
            <person name="Dilmaghani A."/>
            <person name="Duret L."/>
            <person name="Fudal I."/>
            <person name="Goodwin S.B."/>
            <person name="Gout L."/>
            <person name="Glaser N."/>
            <person name="Linglin J."/>
            <person name="Kema G.H.J."/>
            <person name="Lapalu N."/>
            <person name="Lawrence C.B."/>
            <person name="May K."/>
            <person name="Meyer M."/>
            <person name="Ollivier B."/>
            <person name="Poulain J."/>
            <person name="Schoch C.L."/>
            <person name="Simon A."/>
            <person name="Spatafora J.W."/>
            <person name="Stachowiak A."/>
            <person name="Turgeon B.G."/>
            <person name="Tyler B.M."/>
            <person name="Vincent D."/>
            <person name="Weissenbach J."/>
            <person name="Amselem J."/>
            <person name="Quesneville H."/>
            <person name="Oliver R.P."/>
            <person name="Wincker P."/>
            <person name="Balesdent M.-H."/>
            <person name="Howlett B.J."/>
        </authorList>
    </citation>
    <scope>NUCLEOTIDE SEQUENCE [LARGE SCALE GENOMIC DNA]</scope>
    <source>
        <strain evidence="2">JN3 / isolate v23.1.3 / race Av1-4-5-6-7-8</strain>
    </source>
</reference>
<name>E5A1I4_LEPMJ</name>
<dbReference type="Proteomes" id="UP000002668">
    <property type="component" value="Genome"/>
</dbReference>
<dbReference type="EMBL" id="FP929131">
    <property type="protein sequence ID" value="CBX97448.1"/>
    <property type="molecule type" value="Genomic_DNA"/>
</dbReference>
<sequence>MSSGEPWTIANVHRWTLSRETISLAYVVVAELKSSASERSC</sequence>
<dbReference type="VEuPathDB" id="FungiDB:LEMA_uP105790.1"/>
<evidence type="ECO:0000313" key="2">
    <source>
        <dbReference type="Proteomes" id="UP000002668"/>
    </source>
</evidence>
<accession>E5A1I4</accession>
<protein>
    <submittedName>
        <fullName evidence="1">Predicted protein</fullName>
    </submittedName>
</protein>
<dbReference type="HOGENOM" id="CLU_3279641_0_0_1"/>